<dbReference type="Pfam" id="PF01451">
    <property type="entry name" value="LMWPc"/>
    <property type="match status" value="1"/>
</dbReference>
<dbReference type="Gene3D" id="3.40.50.2300">
    <property type="match status" value="1"/>
</dbReference>
<evidence type="ECO:0000313" key="7">
    <source>
        <dbReference type="Proteomes" id="UP001298424"/>
    </source>
</evidence>
<evidence type="ECO:0000256" key="3">
    <source>
        <dbReference type="ARBA" id="ARBA00022801"/>
    </source>
</evidence>
<comment type="caution">
    <text evidence="6">The sequence shown here is derived from an EMBL/GenBank/DDBJ whole genome shotgun (WGS) entry which is preliminary data.</text>
</comment>
<dbReference type="InterPro" id="IPR050438">
    <property type="entry name" value="LMW_PTPase"/>
</dbReference>
<sequence>MKKILFVCLGNICRSPLAEYMMRDTAAKRGLPLETASAGTSGWHDGEGMHCGSADILDGLGIASNGFTSRRVRESDLDEFDYIMVMDDSNLADMQERFGRRPQQIFKITDLVGNRPYDHIPDPWFTRNFTQTRDLLAACCEEIADRLQDGRL</sequence>
<protein>
    <recommendedName>
        <fullName evidence="2">protein-tyrosine-phosphatase</fullName>
        <ecNumber evidence="2">3.1.3.48</ecNumber>
    </recommendedName>
</protein>
<dbReference type="SMART" id="SM00226">
    <property type="entry name" value="LMWPc"/>
    <property type="match status" value="1"/>
</dbReference>
<dbReference type="EC" id="3.1.3.48" evidence="2"/>
<evidence type="ECO:0000256" key="1">
    <source>
        <dbReference type="ARBA" id="ARBA00011063"/>
    </source>
</evidence>
<keyword evidence="3" id="KW-0378">Hydrolase</keyword>
<organism evidence="6 7">
    <name type="scientific">Kingella pumchi</name>
    <dbReference type="NCBI Taxonomy" id="2779506"/>
    <lineage>
        <taxon>Bacteria</taxon>
        <taxon>Pseudomonadati</taxon>
        <taxon>Pseudomonadota</taxon>
        <taxon>Betaproteobacteria</taxon>
        <taxon>Neisseriales</taxon>
        <taxon>Neisseriaceae</taxon>
        <taxon>Kingella</taxon>
    </lineage>
</organism>
<dbReference type="InterPro" id="IPR036196">
    <property type="entry name" value="Ptyr_pPase_sf"/>
</dbReference>
<reference evidence="6 7" key="1">
    <citation type="submission" date="2022-02" db="EMBL/GenBank/DDBJ databases">
        <title>Genome sequence data of Kingella unionensis sp. nov. strain CICC 24913 (CCUG 75125).</title>
        <authorList>
            <person name="Xiao M."/>
        </authorList>
    </citation>
    <scope>NUCLEOTIDE SEQUENCE [LARGE SCALE GENOMIC DNA]</scope>
    <source>
        <strain evidence="6 7">CICC 24913</strain>
    </source>
</reference>
<evidence type="ECO:0000259" key="5">
    <source>
        <dbReference type="SMART" id="SM00226"/>
    </source>
</evidence>
<name>A0ABS9NJC7_9NEIS</name>
<dbReference type="CDD" id="cd16343">
    <property type="entry name" value="LMWPTP"/>
    <property type="match status" value="1"/>
</dbReference>
<dbReference type="SUPFAM" id="SSF52788">
    <property type="entry name" value="Phosphotyrosine protein phosphatases I"/>
    <property type="match status" value="1"/>
</dbReference>
<evidence type="ECO:0000256" key="4">
    <source>
        <dbReference type="ARBA" id="ARBA00022912"/>
    </source>
</evidence>
<dbReference type="InterPro" id="IPR023485">
    <property type="entry name" value="Ptyr_pPase"/>
</dbReference>
<dbReference type="RefSeq" id="WP_238744754.1">
    <property type="nucleotide sequence ID" value="NZ_JAKOOW010000001.1"/>
</dbReference>
<comment type="similarity">
    <text evidence="1">Belongs to the low molecular weight phosphotyrosine protein phosphatase family.</text>
</comment>
<dbReference type="PRINTS" id="PR00719">
    <property type="entry name" value="LMWPTPASE"/>
</dbReference>
<accession>A0ABS9NJC7</accession>
<evidence type="ECO:0000313" key="6">
    <source>
        <dbReference type="EMBL" id="MCG6502902.1"/>
    </source>
</evidence>
<keyword evidence="7" id="KW-1185">Reference proteome</keyword>
<dbReference type="EMBL" id="JAKOOW010000001">
    <property type="protein sequence ID" value="MCG6502902.1"/>
    <property type="molecule type" value="Genomic_DNA"/>
</dbReference>
<feature type="domain" description="Phosphotyrosine protein phosphatase I" evidence="5">
    <location>
        <begin position="2"/>
        <end position="146"/>
    </location>
</feature>
<dbReference type="PANTHER" id="PTHR11717:SF7">
    <property type="entry name" value="LOW MOLECULAR WEIGHT PHOSPHOTYROSINE PROTEIN PHOSPHATASE"/>
    <property type="match status" value="1"/>
</dbReference>
<dbReference type="PANTHER" id="PTHR11717">
    <property type="entry name" value="LOW MOLECULAR WEIGHT PROTEIN TYROSINE PHOSPHATASE"/>
    <property type="match status" value="1"/>
</dbReference>
<keyword evidence="4" id="KW-0904">Protein phosphatase</keyword>
<evidence type="ECO:0000256" key="2">
    <source>
        <dbReference type="ARBA" id="ARBA00013064"/>
    </source>
</evidence>
<gene>
    <name evidence="6" type="ORF">MB824_00070</name>
</gene>
<dbReference type="InterPro" id="IPR017867">
    <property type="entry name" value="Tyr_phospatase_low_mol_wt"/>
</dbReference>
<proteinExistence type="inferred from homology"/>
<dbReference type="Proteomes" id="UP001298424">
    <property type="component" value="Unassembled WGS sequence"/>
</dbReference>